<organism evidence="7 9">
    <name type="scientific">Candidatus Accumulibacter cognatus</name>
    <dbReference type="NCBI Taxonomy" id="2954383"/>
    <lineage>
        <taxon>Bacteria</taxon>
        <taxon>Pseudomonadati</taxon>
        <taxon>Pseudomonadota</taxon>
        <taxon>Betaproteobacteria</taxon>
        <taxon>Candidatus Accumulibacter</taxon>
    </lineage>
</organism>
<proteinExistence type="inferred from homology"/>
<dbReference type="HAMAP" id="MF_01401">
    <property type="entry name" value="MsrA"/>
    <property type="match status" value="1"/>
</dbReference>
<evidence type="ECO:0000313" key="9">
    <source>
        <dbReference type="Proteomes" id="UP000021315"/>
    </source>
</evidence>
<dbReference type="PANTHER" id="PTHR43774:SF1">
    <property type="entry name" value="PEPTIDE METHIONINE SULFOXIDE REDUCTASE MSRA 2"/>
    <property type="match status" value="1"/>
</dbReference>
<dbReference type="EMBL" id="CP058708">
    <property type="protein sequence ID" value="QLH51572.1"/>
    <property type="molecule type" value="Genomic_DNA"/>
</dbReference>
<dbReference type="AlphaFoldDB" id="A0A080M7M4"/>
<dbReference type="Pfam" id="PF01625">
    <property type="entry name" value="PMSR"/>
    <property type="match status" value="1"/>
</dbReference>
<evidence type="ECO:0000259" key="6">
    <source>
        <dbReference type="Pfam" id="PF01625"/>
    </source>
</evidence>
<feature type="chain" id="PRO_5001750924" description="Peptide methionine sulfoxide reductase MsrA" evidence="5">
    <location>
        <begin position="22"/>
        <end position="203"/>
    </location>
</feature>
<comment type="catalytic activity">
    <reaction evidence="2 4">
        <text>L-methionyl-[protein] + [thioredoxin]-disulfide + H2O = L-methionyl-(S)-S-oxide-[protein] + [thioredoxin]-dithiol</text>
        <dbReference type="Rhea" id="RHEA:14217"/>
        <dbReference type="Rhea" id="RHEA-COMP:10698"/>
        <dbReference type="Rhea" id="RHEA-COMP:10700"/>
        <dbReference type="Rhea" id="RHEA-COMP:12313"/>
        <dbReference type="Rhea" id="RHEA-COMP:12315"/>
        <dbReference type="ChEBI" id="CHEBI:15377"/>
        <dbReference type="ChEBI" id="CHEBI:16044"/>
        <dbReference type="ChEBI" id="CHEBI:29950"/>
        <dbReference type="ChEBI" id="CHEBI:44120"/>
        <dbReference type="ChEBI" id="CHEBI:50058"/>
        <dbReference type="EC" id="1.8.4.11"/>
    </reaction>
</comment>
<dbReference type="NCBIfam" id="TIGR00401">
    <property type="entry name" value="msrA"/>
    <property type="match status" value="1"/>
</dbReference>
<keyword evidence="1 4" id="KW-0560">Oxidoreductase</keyword>
<keyword evidence="5" id="KW-0732">Signal</keyword>
<dbReference type="KEGG" id="acog:HWD57_18495"/>
<evidence type="ECO:0000256" key="2">
    <source>
        <dbReference type="ARBA" id="ARBA00047806"/>
    </source>
</evidence>
<dbReference type="Proteomes" id="UP000021315">
    <property type="component" value="Unassembled WGS sequence"/>
</dbReference>
<dbReference type="RefSeq" id="WP_034949479.1">
    <property type="nucleotide sequence ID" value="NZ_JDST02000053.1"/>
</dbReference>
<comment type="similarity">
    <text evidence="4">Belongs to the MsrA Met sulfoxide reductase family.</text>
</comment>
<evidence type="ECO:0000256" key="4">
    <source>
        <dbReference type="HAMAP-Rule" id="MF_01401"/>
    </source>
</evidence>
<dbReference type="SUPFAM" id="SSF55068">
    <property type="entry name" value="Peptide methionine sulfoxide reductase"/>
    <property type="match status" value="1"/>
</dbReference>
<reference evidence="7 9" key="1">
    <citation type="submission" date="2014-02" db="EMBL/GenBank/DDBJ databases">
        <title>Expanding our view of genomic diversity in Candidatus Accumulibacter clades.</title>
        <authorList>
            <person name="Skennerton C.T."/>
            <person name="Barr J.J."/>
            <person name="Slater F.R."/>
            <person name="Bond P.L."/>
            <person name="Tyson G.W."/>
        </authorList>
    </citation>
    <scope>NUCLEOTIDE SEQUENCE [LARGE SCALE GENOMIC DNA]</scope>
    <source>
        <strain evidence="9">SK-02</strain>
    </source>
</reference>
<feature type="active site" evidence="4">
    <location>
        <position position="41"/>
    </location>
</feature>
<dbReference type="Proteomes" id="UP000509684">
    <property type="component" value="Chromosome"/>
</dbReference>
<dbReference type="PANTHER" id="PTHR43774">
    <property type="entry name" value="PEPTIDE METHIONINE SULFOXIDE REDUCTASE"/>
    <property type="match status" value="1"/>
</dbReference>
<evidence type="ECO:0000256" key="5">
    <source>
        <dbReference type="SAM" id="SignalP"/>
    </source>
</evidence>
<evidence type="ECO:0000313" key="7">
    <source>
        <dbReference type="EMBL" id="KFB76490.1"/>
    </source>
</evidence>
<dbReference type="InterPro" id="IPR036509">
    <property type="entry name" value="Met_Sox_Rdtase_MsrA_sf"/>
</dbReference>
<gene>
    <name evidence="4 7" type="primary">msrA</name>
    <name evidence="7" type="ORF">AW06_002400</name>
    <name evidence="8" type="ORF">HWD57_18495</name>
</gene>
<name>A0A080M7M4_9PROT</name>
<dbReference type="Gene3D" id="3.30.1060.10">
    <property type="entry name" value="Peptide methionine sulphoxide reductase MsrA"/>
    <property type="match status" value="1"/>
</dbReference>
<keyword evidence="9" id="KW-1185">Reference proteome</keyword>
<dbReference type="GO" id="GO:0008113">
    <property type="term" value="F:peptide-methionine (S)-S-oxide reductase activity"/>
    <property type="evidence" value="ECO:0007669"/>
    <property type="project" value="UniProtKB-UniRule"/>
</dbReference>
<reference evidence="8" key="3">
    <citation type="submission" date="2020-06" db="EMBL/GenBank/DDBJ databases">
        <authorList>
            <person name="Arumugam K."/>
            <person name="Besarab I."/>
            <person name="Haryono M."/>
            <person name="Bagci C."/>
            <person name="Beier S."/>
            <person name="Buchfink B."/>
            <person name="Gorska A."/>
            <person name="Qiu G."/>
            <person name="Huson D.H."/>
            <person name="Williams R.B."/>
        </authorList>
    </citation>
    <scope>NUCLEOTIDE SEQUENCE</scope>
    <source>
        <strain evidence="8">SSA1</strain>
    </source>
</reference>
<evidence type="ECO:0000313" key="8">
    <source>
        <dbReference type="EMBL" id="QLH51572.1"/>
    </source>
</evidence>
<protein>
    <recommendedName>
        <fullName evidence="4">Peptide methionine sulfoxide reductase MsrA</fullName>
        <shortName evidence="4">Protein-methionine-S-oxide reductase</shortName>
        <ecNumber evidence="4">1.8.4.11</ecNumber>
    </recommendedName>
    <alternativeName>
        <fullName evidence="4">Peptide-methionine (S)-S-oxide reductase</fullName>
        <shortName evidence="4">Peptide Met(O) reductase</shortName>
    </alternativeName>
</protein>
<accession>A0A080M7M4</accession>
<reference evidence="8 10" key="2">
    <citation type="journal article" date="2019" name="Microbiome">
        <title>Annotated bacterial chromosomes from frame-shift-corrected long-read metagenomic data.</title>
        <authorList>
            <person name="Arumugam K."/>
            <person name="Bagci C."/>
            <person name="Bessarab I."/>
            <person name="Beier S."/>
            <person name="Buchfink B."/>
            <person name="Gorska A."/>
            <person name="Qiu G."/>
            <person name="Huson D.H."/>
            <person name="Williams R.B.H."/>
        </authorList>
    </citation>
    <scope>NUCLEOTIDE SEQUENCE [LARGE SCALE GENOMIC DNA]</scope>
    <source>
        <strain evidence="8">SSA1</strain>
    </source>
</reference>
<evidence type="ECO:0000256" key="1">
    <source>
        <dbReference type="ARBA" id="ARBA00023002"/>
    </source>
</evidence>
<feature type="domain" description="Peptide methionine sulphoxide reductase MsrA" evidence="6">
    <location>
        <begin position="34"/>
        <end position="184"/>
    </location>
</feature>
<evidence type="ECO:0000313" key="10">
    <source>
        <dbReference type="Proteomes" id="UP000509684"/>
    </source>
</evidence>
<accession>A0A7D5NCS1</accession>
<feature type="signal peptide" evidence="5">
    <location>
        <begin position="1"/>
        <end position="21"/>
    </location>
</feature>
<dbReference type="STRING" id="1453999.AW06_002400"/>
<dbReference type="EC" id="1.8.4.11" evidence="4"/>
<dbReference type="EMBL" id="JDST02000053">
    <property type="protein sequence ID" value="KFB76490.1"/>
    <property type="molecule type" value="Genomic_DNA"/>
</dbReference>
<comment type="catalytic activity">
    <reaction evidence="3 4">
        <text>[thioredoxin]-disulfide + L-methionine + H2O = L-methionine (S)-S-oxide + [thioredoxin]-dithiol</text>
        <dbReference type="Rhea" id="RHEA:19993"/>
        <dbReference type="Rhea" id="RHEA-COMP:10698"/>
        <dbReference type="Rhea" id="RHEA-COMP:10700"/>
        <dbReference type="ChEBI" id="CHEBI:15377"/>
        <dbReference type="ChEBI" id="CHEBI:29950"/>
        <dbReference type="ChEBI" id="CHEBI:50058"/>
        <dbReference type="ChEBI" id="CHEBI:57844"/>
        <dbReference type="ChEBI" id="CHEBI:58772"/>
        <dbReference type="EC" id="1.8.4.11"/>
    </reaction>
</comment>
<sequence>MSARLLMAALWLLAMGGWAGAADPPTGKKTEIRTAIFAGGCFWCIEADFEKLPGVLGAESGYTGGHTVNPSYEQVSAGNTGHTEAIRVSYDPQKVSYPQLLDYFWRHIDPTVKNRQFCDIGTQYRSGIYWQNEDERKAAESSRDALLASGRLPRIETEIAAATPFYPAEEYHQDYYRKNPIRYTYYRHGCGRDARVKQIWGGS</sequence>
<evidence type="ECO:0000256" key="3">
    <source>
        <dbReference type="ARBA" id="ARBA00048782"/>
    </source>
</evidence>
<comment type="function">
    <text evidence="4">Has an important function as a repair enzyme for proteins that have been inactivated by oxidation. Catalyzes the reversible oxidation-reduction of methionine sulfoxide in proteins to methionine.</text>
</comment>
<dbReference type="InterPro" id="IPR002569">
    <property type="entry name" value="Met_Sox_Rdtase_MsrA_dom"/>
</dbReference>